<gene>
    <name evidence="1" type="ORF">FA13DRAFT_1798667</name>
</gene>
<evidence type="ECO:0000313" key="2">
    <source>
        <dbReference type="Proteomes" id="UP000298030"/>
    </source>
</evidence>
<dbReference type="AlphaFoldDB" id="A0A4Y7SM47"/>
<protein>
    <submittedName>
        <fullName evidence="1">Uncharacterized protein</fullName>
    </submittedName>
</protein>
<dbReference type="Proteomes" id="UP000298030">
    <property type="component" value="Unassembled WGS sequence"/>
</dbReference>
<dbReference type="EMBL" id="QPFP01000087">
    <property type="protein sequence ID" value="TEB22684.1"/>
    <property type="molecule type" value="Genomic_DNA"/>
</dbReference>
<keyword evidence="2" id="KW-1185">Reference proteome</keyword>
<name>A0A4Y7SM47_COPMI</name>
<organism evidence="1 2">
    <name type="scientific">Coprinellus micaceus</name>
    <name type="common">Glistening ink-cap mushroom</name>
    <name type="synonym">Coprinus micaceus</name>
    <dbReference type="NCBI Taxonomy" id="71717"/>
    <lineage>
        <taxon>Eukaryota</taxon>
        <taxon>Fungi</taxon>
        <taxon>Dikarya</taxon>
        <taxon>Basidiomycota</taxon>
        <taxon>Agaricomycotina</taxon>
        <taxon>Agaricomycetes</taxon>
        <taxon>Agaricomycetidae</taxon>
        <taxon>Agaricales</taxon>
        <taxon>Agaricineae</taxon>
        <taxon>Psathyrellaceae</taxon>
        <taxon>Coprinellus</taxon>
    </lineage>
</organism>
<sequence length="74" mass="8227">MAAYISVKLESNIGTEDIVEMGNLPTSLNDRPWTSASSRSLVAFENHTRLVHLDRTGSQITPPIDIHRHPATFL</sequence>
<proteinExistence type="predicted"/>
<evidence type="ECO:0000313" key="1">
    <source>
        <dbReference type="EMBL" id="TEB22684.1"/>
    </source>
</evidence>
<accession>A0A4Y7SM47</accession>
<comment type="caution">
    <text evidence="1">The sequence shown here is derived from an EMBL/GenBank/DDBJ whole genome shotgun (WGS) entry which is preliminary data.</text>
</comment>
<reference evidence="1 2" key="1">
    <citation type="journal article" date="2019" name="Nat. Ecol. Evol.">
        <title>Megaphylogeny resolves global patterns of mushroom evolution.</title>
        <authorList>
            <person name="Varga T."/>
            <person name="Krizsan K."/>
            <person name="Foldi C."/>
            <person name="Dima B."/>
            <person name="Sanchez-Garcia M."/>
            <person name="Sanchez-Ramirez S."/>
            <person name="Szollosi G.J."/>
            <person name="Szarkandi J.G."/>
            <person name="Papp V."/>
            <person name="Albert L."/>
            <person name="Andreopoulos W."/>
            <person name="Angelini C."/>
            <person name="Antonin V."/>
            <person name="Barry K.W."/>
            <person name="Bougher N.L."/>
            <person name="Buchanan P."/>
            <person name="Buyck B."/>
            <person name="Bense V."/>
            <person name="Catcheside P."/>
            <person name="Chovatia M."/>
            <person name="Cooper J."/>
            <person name="Damon W."/>
            <person name="Desjardin D."/>
            <person name="Finy P."/>
            <person name="Geml J."/>
            <person name="Haridas S."/>
            <person name="Hughes K."/>
            <person name="Justo A."/>
            <person name="Karasinski D."/>
            <person name="Kautmanova I."/>
            <person name="Kiss B."/>
            <person name="Kocsube S."/>
            <person name="Kotiranta H."/>
            <person name="LaButti K.M."/>
            <person name="Lechner B.E."/>
            <person name="Liimatainen K."/>
            <person name="Lipzen A."/>
            <person name="Lukacs Z."/>
            <person name="Mihaltcheva S."/>
            <person name="Morgado L.N."/>
            <person name="Niskanen T."/>
            <person name="Noordeloos M.E."/>
            <person name="Ohm R.A."/>
            <person name="Ortiz-Santana B."/>
            <person name="Ovrebo C."/>
            <person name="Racz N."/>
            <person name="Riley R."/>
            <person name="Savchenko A."/>
            <person name="Shiryaev A."/>
            <person name="Soop K."/>
            <person name="Spirin V."/>
            <person name="Szebenyi C."/>
            <person name="Tomsovsky M."/>
            <person name="Tulloss R.E."/>
            <person name="Uehling J."/>
            <person name="Grigoriev I.V."/>
            <person name="Vagvolgyi C."/>
            <person name="Papp T."/>
            <person name="Martin F.M."/>
            <person name="Miettinen O."/>
            <person name="Hibbett D.S."/>
            <person name="Nagy L.G."/>
        </authorList>
    </citation>
    <scope>NUCLEOTIDE SEQUENCE [LARGE SCALE GENOMIC DNA]</scope>
    <source>
        <strain evidence="1 2">FP101781</strain>
    </source>
</reference>